<evidence type="ECO:0000313" key="3">
    <source>
        <dbReference type="EMBL" id="MCW6534223.1"/>
    </source>
</evidence>
<accession>A0AA41ZEF9</accession>
<feature type="coiled-coil region" evidence="2">
    <location>
        <begin position="338"/>
        <end position="365"/>
    </location>
</feature>
<dbReference type="PANTHER" id="PTHR30203:SF24">
    <property type="entry name" value="BLR4935 PROTEIN"/>
    <property type="match status" value="1"/>
</dbReference>
<dbReference type="GO" id="GO:0015562">
    <property type="term" value="F:efflux transmembrane transporter activity"/>
    <property type="evidence" value="ECO:0007669"/>
    <property type="project" value="InterPro"/>
</dbReference>
<dbReference type="InterPro" id="IPR010131">
    <property type="entry name" value="MdtP/NodT-like"/>
</dbReference>
<dbReference type="Pfam" id="PF02321">
    <property type="entry name" value="OEP"/>
    <property type="match status" value="1"/>
</dbReference>
<keyword evidence="4" id="KW-1185">Reference proteome</keyword>
<dbReference type="InterPro" id="IPR003423">
    <property type="entry name" value="OMP_efflux"/>
</dbReference>
<dbReference type="Gene3D" id="1.20.1600.10">
    <property type="entry name" value="Outer membrane efflux proteins (OEP)"/>
    <property type="match status" value="1"/>
</dbReference>
<proteinExistence type="inferred from homology"/>
<evidence type="ECO:0000256" key="1">
    <source>
        <dbReference type="ARBA" id="ARBA00007613"/>
    </source>
</evidence>
<dbReference type="Proteomes" id="UP001165565">
    <property type="component" value="Unassembled WGS sequence"/>
</dbReference>
<comment type="caution">
    <text evidence="3">The sequence shown here is derived from an EMBL/GenBank/DDBJ whole genome shotgun (WGS) entry which is preliminary data.</text>
</comment>
<dbReference type="EMBL" id="JANFAV010000002">
    <property type="protein sequence ID" value="MCW6534223.1"/>
    <property type="molecule type" value="Genomic_DNA"/>
</dbReference>
<evidence type="ECO:0000313" key="4">
    <source>
        <dbReference type="Proteomes" id="UP001165565"/>
    </source>
</evidence>
<dbReference type="PANTHER" id="PTHR30203">
    <property type="entry name" value="OUTER MEMBRANE CATION EFFLUX PROTEIN"/>
    <property type="match status" value="1"/>
</dbReference>
<dbReference type="AlphaFoldDB" id="A0AA41ZEF9"/>
<keyword evidence="2" id="KW-0175">Coiled coil</keyword>
<organism evidence="3 4">
    <name type="scientific">Sphingomonas lycopersici</name>
    <dbReference type="NCBI Taxonomy" id="2951807"/>
    <lineage>
        <taxon>Bacteria</taxon>
        <taxon>Pseudomonadati</taxon>
        <taxon>Pseudomonadota</taxon>
        <taxon>Alphaproteobacteria</taxon>
        <taxon>Sphingomonadales</taxon>
        <taxon>Sphingomonadaceae</taxon>
        <taxon>Sphingomonas</taxon>
    </lineage>
</organism>
<sequence>MPLALAALAGGCAHYQPATLAERPALVAALPDMPAHPLSAAEVATLAVARDPDLVAARAKGGVAEAQLVQAGVLPNPSLTGAFLPLISGAGTVPAWNLGLAQDIKALLVYRPKRRGARDSVAQVRADLLWQEWQVAGEARQLATDIASREQTRLLLQEAVTILEHRYRVTQRALAAGDVTLVTAAPSAVGYQQARTNLQTLDQQQLQDRHKLNALLGLTPDAVLPLAPVGAVAPLDIAAARATLDTLPARRPDLLALRFGYAAQDEALRAAILAQFPDLILGGSTSSDNSRVVNAGPTLQLGLPLFDRNQGNVAIARATREQLRAEYAARLSATVGQVGALLSELAQLRDQLAAVERDLPAARAAAVRASTAFGNAALDERAYVDLVTNRFTKEQEVQTLKLALLDRQIAIEALIGAGLPGVDTLGLTDPGTRGAAR</sequence>
<dbReference type="SUPFAM" id="SSF56954">
    <property type="entry name" value="Outer membrane efflux proteins (OEP)"/>
    <property type="match status" value="1"/>
</dbReference>
<protein>
    <submittedName>
        <fullName evidence="3">TolC family protein</fullName>
    </submittedName>
</protein>
<name>A0AA41ZEF9_9SPHN</name>
<comment type="similarity">
    <text evidence="1">Belongs to the outer membrane factor (OMF) (TC 1.B.17) family.</text>
</comment>
<evidence type="ECO:0000256" key="2">
    <source>
        <dbReference type="SAM" id="Coils"/>
    </source>
</evidence>
<reference evidence="3" key="1">
    <citation type="submission" date="2022-06" db="EMBL/GenBank/DDBJ databases">
        <title>Sphingomonas sp. nov. isolated from rhizosphere soil of tomato.</title>
        <authorList>
            <person name="Dong H."/>
            <person name="Gao R."/>
        </authorList>
    </citation>
    <scope>NUCLEOTIDE SEQUENCE</scope>
    <source>
        <strain evidence="3">MMSM24</strain>
    </source>
</reference>
<gene>
    <name evidence="3" type="ORF">NEE01_05420</name>
</gene>